<comment type="subcellular location">
    <subcellularLocation>
        <location evidence="1">Endoplasmic reticulum membrane</location>
        <topology evidence="1">Multi-pass membrane protein</topology>
    </subcellularLocation>
</comment>
<keyword evidence="7 8" id="KW-0472">Membrane</keyword>
<proteinExistence type="predicted"/>
<accession>R4XFJ7</accession>
<keyword evidence="3" id="KW-0337">GPI-anchor biosynthesis</keyword>
<dbReference type="VEuPathDB" id="FungiDB:TAPDE_002046"/>
<keyword evidence="4 8" id="KW-0812">Transmembrane</keyword>
<reference evidence="9 10" key="1">
    <citation type="journal article" date="2013" name="MBio">
        <title>Genome sequencing of the plant pathogen Taphrina deformans, the causal agent of peach leaf curl.</title>
        <authorList>
            <person name="Cisse O.H."/>
            <person name="Almeida J.M.G.C.F."/>
            <person name="Fonseca A."/>
            <person name="Kumar A.A."/>
            <person name="Salojaervi J."/>
            <person name="Overmyer K."/>
            <person name="Hauser P.M."/>
            <person name="Pagni M."/>
        </authorList>
    </citation>
    <scope>NUCLEOTIDE SEQUENCE [LARGE SCALE GENOMIC DNA]</scope>
    <source>
        <strain evidence="10">PYCC 5710 / ATCC 11124 / CBS 356.35 / IMI 108563 / JCM 9778 / NBRC 8474</strain>
    </source>
</reference>
<evidence type="ECO:0000313" key="9">
    <source>
        <dbReference type="EMBL" id="CCG82107.1"/>
    </source>
</evidence>
<evidence type="ECO:0000256" key="4">
    <source>
        <dbReference type="ARBA" id="ARBA00022692"/>
    </source>
</evidence>
<dbReference type="STRING" id="1097556.R4XFJ7"/>
<feature type="transmembrane region" description="Helical" evidence="8">
    <location>
        <begin position="68"/>
        <end position="90"/>
    </location>
</feature>
<evidence type="ECO:0000313" key="10">
    <source>
        <dbReference type="Proteomes" id="UP000013776"/>
    </source>
</evidence>
<evidence type="ECO:0000256" key="5">
    <source>
        <dbReference type="ARBA" id="ARBA00022824"/>
    </source>
</evidence>
<evidence type="ECO:0000256" key="1">
    <source>
        <dbReference type="ARBA" id="ARBA00004477"/>
    </source>
</evidence>
<dbReference type="UniPathway" id="UPA00196"/>
<dbReference type="GO" id="GO:0005789">
    <property type="term" value="C:endoplasmic reticulum membrane"/>
    <property type="evidence" value="ECO:0007669"/>
    <property type="project" value="UniProtKB-SubCell"/>
</dbReference>
<comment type="pathway">
    <text evidence="2">Glycolipid biosynthesis; glycosylphosphatidylinositol-anchor biosynthesis.</text>
</comment>
<gene>
    <name evidence="9" type="ORF">TAPDE_002046</name>
</gene>
<protein>
    <submittedName>
        <fullName evidence="9">Glycosylphosphatidylinositol anchor biosynthesis protein 11</fullName>
    </submittedName>
</protein>
<dbReference type="AlphaFoldDB" id="R4XFJ7"/>
<keyword evidence="6 8" id="KW-1133">Transmembrane helix</keyword>
<evidence type="ECO:0000256" key="6">
    <source>
        <dbReference type="ARBA" id="ARBA00022989"/>
    </source>
</evidence>
<keyword evidence="10" id="KW-1185">Reference proteome</keyword>
<dbReference type="Proteomes" id="UP000013776">
    <property type="component" value="Unassembled WGS sequence"/>
</dbReference>
<evidence type="ECO:0000256" key="8">
    <source>
        <dbReference type="SAM" id="Phobius"/>
    </source>
</evidence>
<organism evidence="9 10">
    <name type="scientific">Taphrina deformans (strain PYCC 5710 / ATCC 11124 / CBS 356.35 / IMI 108563 / JCM 9778 / NBRC 8474)</name>
    <name type="common">Peach leaf curl fungus</name>
    <name type="synonym">Lalaria deformans</name>
    <dbReference type="NCBI Taxonomy" id="1097556"/>
    <lineage>
        <taxon>Eukaryota</taxon>
        <taxon>Fungi</taxon>
        <taxon>Dikarya</taxon>
        <taxon>Ascomycota</taxon>
        <taxon>Taphrinomycotina</taxon>
        <taxon>Taphrinomycetes</taxon>
        <taxon>Taphrinales</taxon>
        <taxon>Taphrinaceae</taxon>
        <taxon>Taphrina</taxon>
    </lineage>
</organism>
<dbReference type="OrthoDB" id="17366at2759"/>
<dbReference type="GO" id="GO:0006506">
    <property type="term" value="P:GPI anchor biosynthetic process"/>
    <property type="evidence" value="ECO:0007669"/>
    <property type="project" value="UniProtKB-UniPathway"/>
</dbReference>
<name>R4XFJ7_TAPDE</name>
<evidence type="ECO:0000256" key="7">
    <source>
        <dbReference type="ARBA" id="ARBA00023136"/>
    </source>
</evidence>
<evidence type="ECO:0000256" key="3">
    <source>
        <dbReference type="ARBA" id="ARBA00022502"/>
    </source>
</evidence>
<dbReference type="Pfam" id="PF06699">
    <property type="entry name" value="PIG-F"/>
    <property type="match status" value="1"/>
</dbReference>
<dbReference type="InterPro" id="IPR009580">
    <property type="entry name" value="GPI_biosynthesis_protein_Pig-F"/>
</dbReference>
<comment type="caution">
    <text evidence="9">The sequence shown here is derived from an EMBL/GenBank/DDBJ whole genome shotgun (WGS) entry which is preliminary data.</text>
</comment>
<keyword evidence="5" id="KW-0256">Endoplasmic reticulum</keyword>
<feature type="transmembrane region" description="Helical" evidence="8">
    <location>
        <begin position="102"/>
        <end position="122"/>
    </location>
</feature>
<evidence type="ECO:0000256" key="2">
    <source>
        <dbReference type="ARBA" id="ARBA00004687"/>
    </source>
</evidence>
<dbReference type="eggNOG" id="KOG3144">
    <property type="taxonomic scope" value="Eukaryota"/>
</dbReference>
<sequence>MSRHAQASSSAMKVLDTVAIYGPLAVSSWYFEALVDDPITTLLRLSPAVLLLTIIPRLIDPKCSGATMVYSLGTLLALFLPATYVMVVLMGAPFTTHFPQTALFSAHLSIMLFFTAITKFGLDRQKWLPLLPNIDSEGDSKGDGPKSAGVGARLGGTGMEGIVWGTLAGAYLGAVPIPLDWDRAWQKWPVTVHIGACLGLAVGGTLQTAYNTFSSDTPKARKVTAKDKKVQ</sequence>
<dbReference type="EMBL" id="CAHR02000070">
    <property type="protein sequence ID" value="CCG82107.1"/>
    <property type="molecule type" value="Genomic_DNA"/>
</dbReference>